<comment type="caution">
    <text evidence="1">The sequence shown here is derived from an EMBL/GenBank/DDBJ whole genome shotgun (WGS) entry which is preliminary data.</text>
</comment>
<evidence type="ECO:0000313" key="1">
    <source>
        <dbReference type="EMBL" id="MBR0651985.1"/>
    </source>
</evidence>
<protein>
    <submittedName>
        <fullName evidence="1">Uncharacterized protein</fullName>
    </submittedName>
</protein>
<keyword evidence="2" id="KW-1185">Reference proteome</keyword>
<dbReference type="Proteomes" id="UP000698752">
    <property type="component" value="Unassembled WGS sequence"/>
</dbReference>
<proteinExistence type="predicted"/>
<dbReference type="PROSITE" id="PS51257">
    <property type="entry name" value="PROKAR_LIPOPROTEIN"/>
    <property type="match status" value="1"/>
</dbReference>
<reference evidence="2" key="1">
    <citation type="journal article" date="2021" name="Syst. Appl. Microbiol.">
        <title>Roseomonas hellenica sp. nov., isolated from roots of wild-growing Alkanna tinctoria.</title>
        <authorList>
            <person name="Rat A."/>
            <person name="Naranjo H.D."/>
            <person name="Lebbe L."/>
            <person name="Cnockaert M."/>
            <person name="Krigas N."/>
            <person name="Grigoriadou K."/>
            <person name="Maloupa E."/>
            <person name="Willems A."/>
        </authorList>
    </citation>
    <scope>NUCLEOTIDE SEQUENCE [LARGE SCALE GENOMIC DNA]</scope>
    <source>
        <strain evidence="2">LMG 31159</strain>
    </source>
</reference>
<gene>
    <name evidence="1" type="ORF">GXW78_20135</name>
</gene>
<sequence length="100" mass="10214">MTRLSVPREGVVSLHGLPSGAAPWVVLVTGCATLPDVPGCRAIAGRGLWVEPEDGATWPDEVGEAAAVAALANGGAVALAFADEADAEECRRRLVARSAH</sequence>
<dbReference type="RefSeq" id="WP_211870703.1">
    <property type="nucleotide sequence ID" value="NZ_JAAEDI010000023.1"/>
</dbReference>
<dbReference type="EMBL" id="JAAEDI010000023">
    <property type="protein sequence ID" value="MBR0651985.1"/>
    <property type="molecule type" value="Genomic_DNA"/>
</dbReference>
<evidence type="ECO:0000313" key="2">
    <source>
        <dbReference type="Proteomes" id="UP000698752"/>
    </source>
</evidence>
<accession>A0ABS5ELT0</accession>
<name>A0ABS5ELT0_9PROT</name>
<organism evidence="1 2">
    <name type="scientific">Neoroseomonas terrae</name>
    <dbReference type="NCBI Taxonomy" id="424799"/>
    <lineage>
        <taxon>Bacteria</taxon>
        <taxon>Pseudomonadati</taxon>
        <taxon>Pseudomonadota</taxon>
        <taxon>Alphaproteobacteria</taxon>
        <taxon>Acetobacterales</taxon>
        <taxon>Acetobacteraceae</taxon>
        <taxon>Neoroseomonas</taxon>
    </lineage>
</organism>